<reference evidence="1" key="1">
    <citation type="journal article" date="2021" name="Proc. Natl. Acad. Sci. U.S.A.">
        <title>A Catalog of Tens of Thousands of Viruses from Human Metagenomes Reveals Hidden Associations with Chronic Diseases.</title>
        <authorList>
            <person name="Tisza M.J."/>
            <person name="Buck C.B."/>
        </authorList>
    </citation>
    <scope>NUCLEOTIDE SEQUENCE</scope>
    <source>
        <strain evidence="1">Ct5Tq8</strain>
    </source>
</reference>
<proteinExistence type="predicted"/>
<organism evidence="1">
    <name type="scientific">Myoviridae sp. ct5Tq8</name>
    <dbReference type="NCBI Taxonomy" id="2826612"/>
    <lineage>
        <taxon>Viruses</taxon>
        <taxon>Duplodnaviria</taxon>
        <taxon>Heunggongvirae</taxon>
        <taxon>Uroviricota</taxon>
        <taxon>Caudoviricetes</taxon>
    </lineage>
</organism>
<evidence type="ECO:0000313" key="1">
    <source>
        <dbReference type="EMBL" id="DAD92537.1"/>
    </source>
</evidence>
<protein>
    <submittedName>
        <fullName evidence="1">HNHc nuclease</fullName>
    </submittedName>
</protein>
<sequence length="116" mass="13570">MLFPKPTKKKKRRKHRESLLQNKESRICYLCARGGDYSWKTVLEEHHIFGGPNRHLSEEYGLKVYICPECHRTSARAVHQDPAGAANCYLQEAGQKAFEENFPELNFREVFGRNYL</sequence>
<accession>A0A8S5ND24</accession>
<dbReference type="EMBL" id="BK015138">
    <property type="protein sequence ID" value="DAD92537.1"/>
    <property type="molecule type" value="Genomic_DNA"/>
</dbReference>
<name>A0A8S5ND24_9CAUD</name>